<evidence type="ECO:0000259" key="2">
    <source>
        <dbReference type="Pfam" id="PF22085"/>
    </source>
</evidence>
<keyword evidence="1" id="KW-0472">Membrane</keyword>
<dbReference type="AlphaFoldDB" id="A0A2N9LUP9"/>
<sequence>MSYKRYWIALTVVILTSFAILGGVGRKMISEAPPLPDVYTTDGQFLFTGHSITDGQGVWQSIGGQEIGTVWGHGAYVAPDWSADWIHRQSGILLDRWAVRDGAATFAELNVDQQAVLQARLIRESRNNTYDAAKNRVTLDSDQAPAFDQLAAYYAGVFRDGRKEYAIPQGALIDTAKQKQLAAFFWWAAWAAGTNRPGSSVTYTNNWPHEPLIANNPTPGAVL</sequence>
<gene>
    <name evidence="3" type="primary">norZ_2a</name>
    <name evidence="3" type="ORF">SBA5_560031</name>
</gene>
<evidence type="ECO:0000313" key="4">
    <source>
        <dbReference type="Proteomes" id="UP000239735"/>
    </source>
</evidence>
<feature type="transmembrane region" description="Helical" evidence="1">
    <location>
        <begin position="6"/>
        <end position="24"/>
    </location>
</feature>
<dbReference type="Pfam" id="PF22085">
    <property type="entry name" value="NorB_cytochrome_c-like"/>
    <property type="match status" value="1"/>
</dbReference>
<keyword evidence="1" id="KW-0812">Transmembrane</keyword>
<feature type="domain" description="Nitric oxide reductase subunit B cytochrome c-like" evidence="2">
    <location>
        <begin position="38"/>
        <end position="209"/>
    </location>
</feature>
<protein>
    <submittedName>
        <fullName evidence="3">Fragment of nitric oxide reductase NorZ</fullName>
    </submittedName>
</protein>
<dbReference type="EMBL" id="OKRB01000115">
    <property type="protein sequence ID" value="SPE26865.1"/>
    <property type="molecule type" value="Genomic_DNA"/>
</dbReference>
<keyword evidence="1" id="KW-1133">Transmembrane helix</keyword>
<evidence type="ECO:0000256" key="1">
    <source>
        <dbReference type="SAM" id="Phobius"/>
    </source>
</evidence>
<name>A0A2N9LUP9_9BACT</name>
<organism evidence="3 4">
    <name type="scientific">Candidatus Sulfuritelmatomonas gaucii</name>
    <dbReference type="NCBI Taxonomy" id="2043161"/>
    <lineage>
        <taxon>Bacteria</taxon>
        <taxon>Pseudomonadati</taxon>
        <taxon>Acidobacteriota</taxon>
        <taxon>Terriglobia</taxon>
        <taxon>Terriglobales</taxon>
        <taxon>Acidobacteriaceae</taxon>
        <taxon>Candidatus Sulfuritelmatomonas</taxon>
    </lineage>
</organism>
<dbReference type="InterPro" id="IPR054309">
    <property type="entry name" value="NorB_cytochrome_c-like"/>
</dbReference>
<proteinExistence type="predicted"/>
<accession>A0A2N9LUP9</accession>
<evidence type="ECO:0000313" key="3">
    <source>
        <dbReference type="EMBL" id="SPE26865.1"/>
    </source>
</evidence>
<reference evidence="4" key="1">
    <citation type="submission" date="2018-02" db="EMBL/GenBank/DDBJ databases">
        <authorList>
            <person name="Hausmann B."/>
        </authorList>
    </citation>
    <scope>NUCLEOTIDE SEQUENCE [LARGE SCALE GENOMIC DNA]</scope>
    <source>
        <strain evidence="4">Peat soil MAG SbA5</strain>
    </source>
</reference>
<dbReference type="Proteomes" id="UP000239735">
    <property type="component" value="Unassembled WGS sequence"/>
</dbReference>